<proteinExistence type="predicted"/>
<gene>
    <name evidence="1" type="ORF">LVJ83_09420</name>
</gene>
<dbReference type="EMBL" id="CP091508">
    <property type="protein sequence ID" value="UOO81188.1"/>
    <property type="molecule type" value="Genomic_DNA"/>
</dbReference>
<evidence type="ECO:0000313" key="2">
    <source>
        <dbReference type="Proteomes" id="UP000829817"/>
    </source>
</evidence>
<evidence type="ECO:0000313" key="1">
    <source>
        <dbReference type="EMBL" id="UOO81188.1"/>
    </source>
</evidence>
<accession>A0ABY4DQG0</accession>
<name>A0ABY4DQG0_9NEIS</name>
<protein>
    <recommendedName>
        <fullName evidence="3">Rop-like protein</fullName>
    </recommendedName>
</protein>
<organism evidence="1 2">
    <name type="scientific">Uruburuella testudinis</name>
    <dbReference type="NCBI Taxonomy" id="1282863"/>
    <lineage>
        <taxon>Bacteria</taxon>
        <taxon>Pseudomonadati</taxon>
        <taxon>Pseudomonadota</taxon>
        <taxon>Betaproteobacteria</taxon>
        <taxon>Neisseriales</taxon>
        <taxon>Neisseriaceae</taxon>
        <taxon>Uruburuella</taxon>
    </lineage>
</organism>
<evidence type="ECO:0008006" key="3">
    <source>
        <dbReference type="Google" id="ProtNLM"/>
    </source>
</evidence>
<keyword evidence="2" id="KW-1185">Reference proteome</keyword>
<dbReference type="Proteomes" id="UP000829817">
    <property type="component" value="Chromosome"/>
</dbReference>
<reference evidence="1 2" key="1">
    <citation type="journal article" date="2022" name="Res Sq">
        <title>Evolution of multicellular longitudinally dividing oral cavity symbionts (Neisseriaceae).</title>
        <authorList>
            <person name="Nyongesa S."/>
            <person name="Weber P."/>
            <person name="Bernet E."/>
            <person name="Pullido F."/>
            <person name="Nieckarz M."/>
            <person name="Delaby M."/>
            <person name="Nieves C."/>
            <person name="Viehboeck T."/>
            <person name="Krause N."/>
            <person name="Rivera-Millot A."/>
            <person name="Nakamura A."/>
            <person name="Vischer N."/>
            <person name="VanNieuwenhze M."/>
            <person name="Brun Y."/>
            <person name="Cava F."/>
            <person name="Bulgheresi S."/>
            <person name="Veyrier F."/>
        </authorList>
    </citation>
    <scope>NUCLEOTIDE SEQUENCE [LARGE SCALE GENOMIC DNA]</scope>
    <source>
        <strain evidence="1 2">CCUG 63373m</strain>
    </source>
</reference>
<sequence length="57" mass="6347">MNSEQLDIKRSSLHQGLEFLGAALLEFGRMSDTESEKLGCLLLCLAEYAQSLESLEK</sequence>
<dbReference type="RefSeq" id="WP_244784252.1">
    <property type="nucleotide sequence ID" value="NZ_CP091508.1"/>
</dbReference>